<comment type="similarity">
    <text evidence="1 4">Belongs to the short-chain dehydrogenases/reductases (SDR) family.</text>
</comment>
<accession>A0ABP0C1V2</accession>
<dbReference type="PRINTS" id="PR00080">
    <property type="entry name" value="SDRFAMILY"/>
</dbReference>
<evidence type="ECO:0000313" key="5">
    <source>
        <dbReference type="EMBL" id="CAK7225984.1"/>
    </source>
</evidence>
<dbReference type="EC" id="1.1.1.101" evidence="5"/>
<dbReference type="EMBL" id="CAWUHB010000034">
    <property type="protein sequence ID" value="CAK7225984.1"/>
    <property type="molecule type" value="Genomic_DNA"/>
</dbReference>
<keyword evidence="3 5" id="KW-0560">Oxidoreductase</keyword>
<dbReference type="Pfam" id="PF00106">
    <property type="entry name" value="adh_short"/>
    <property type="match status" value="1"/>
</dbReference>
<keyword evidence="2" id="KW-0521">NADP</keyword>
<evidence type="ECO:0000313" key="6">
    <source>
        <dbReference type="Proteomes" id="UP001642405"/>
    </source>
</evidence>
<dbReference type="PANTHER" id="PTHR44169:SF6">
    <property type="entry name" value="NADPH-DEPENDENT 1-ACYLDIHYDROXYACETONE PHOSPHATE REDUCTASE"/>
    <property type="match status" value="1"/>
</dbReference>
<dbReference type="GO" id="GO:0000140">
    <property type="term" value="F:acylglycerone-phosphate reductase (NADP+) activity"/>
    <property type="evidence" value="ECO:0007669"/>
    <property type="project" value="UniProtKB-EC"/>
</dbReference>
<dbReference type="Proteomes" id="UP001642405">
    <property type="component" value="Unassembled WGS sequence"/>
</dbReference>
<dbReference type="PRINTS" id="PR00081">
    <property type="entry name" value="GDHRDH"/>
</dbReference>
<dbReference type="InterPro" id="IPR002347">
    <property type="entry name" value="SDR_fam"/>
</dbReference>
<evidence type="ECO:0000256" key="3">
    <source>
        <dbReference type="ARBA" id="ARBA00023002"/>
    </source>
</evidence>
<evidence type="ECO:0000256" key="4">
    <source>
        <dbReference type="RuleBase" id="RU000363"/>
    </source>
</evidence>
<comment type="caution">
    <text evidence="5">The sequence shown here is derived from an EMBL/GenBank/DDBJ whole genome shotgun (WGS) entry which is preliminary data.</text>
</comment>
<dbReference type="InterPro" id="IPR036291">
    <property type="entry name" value="NAD(P)-bd_dom_sf"/>
</dbReference>
<dbReference type="PROSITE" id="PS00061">
    <property type="entry name" value="ADH_SHORT"/>
    <property type="match status" value="1"/>
</dbReference>
<reference evidence="5 6" key="1">
    <citation type="submission" date="2024-01" db="EMBL/GenBank/DDBJ databases">
        <authorList>
            <person name="Allen C."/>
            <person name="Tagirdzhanova G."/>
        </authorList>
    </citation>
    <scope>NUCLEOTIDE SEQUENCE [LARGE SCALE GENOMIC DNA]</scope>
</reference>
<dbReference type="InterPro" id="IPR020904">
    <property type="entry name" value="Sc_DH/Rdtase_CS"/>
</dbReference>
<evidence type="ECO:0000256" key="1">
    <source>
        <dbReference type="ARBA" id="ARBA00006484"/>
    </source>
</evidence>
<name>A0ABP0C1V2_9PEZI</name>
<dbReference type="SUPFAM" id="SSF51735">
    <property type="entry name" value="NAD(P)-binding Rossmann-fold domains"/>
    <property type="match status" value="1"/>
</dbReference>
<organism evidence="5 6">
    <name type="scientific">Sporothrix curviconia</name>
    <dbReference type="NCBI Taxonomy" id="1260050"/>
    <lineage>
        <taxon>Eukaryota</taxon>
        <taxon>Fungi</taxon>
        <taxon>Dikarya</taxon>
        <taxon>Ascomycota</taxon>
        <taxon>Pezizomycotina</taxon>
        <taxon>Sordariomycetes</taxon>
        <taxon>Sordariomycetidae</taxon>
        <taxon>Ophiostomatales</taxon>
        <taxon>Ophiostomataceae</taxon>
        <taxon>Sporothrix</taxon>
    </lineage>
</organism>
<dbReference type="PANTHER" id="PTHR44169">
    <property type="entry name" value="NADPH-DEPENDENT 1-ACYLDIHYDROXYACETONE PHOSPHATE REDUCTASE"/>
    <property type="match status" value="1"/>
</dbReference>
<evidence type="ECO:0000256" key="2">
    <source>
        <dbReference type="ARBA" id="ARBA00022857"/>
    </source>
</evidence>
<dbReference type="CDD" id="cd05374">
    <property type="entry name" value="17beta-HSD-like_SDR_c"/>
    <property type="match status" value="1"/>
</dbReference>
<proteinExistence type="inferred from homology"/>
<sequence length="312" mass="34147">MSEVTIRAGQKSVLITGCTPGGIGHAIAKEFQSKGVFVIASARRREVLEELAAKGMATVALDVTSQESIAQCKEEVSKLTGGRLDFLVNNAGRTHTVPATDLDIDEIRATFETNVFGVMAMCKAFVSLLINARGLIINIASLSAATPYVFGSSYCASKGAIVSYSRCLRQELRPFGVRVTVVMAGTVRSNIANTVHPLVAGSLYEPVADLYAKRQVYSQNNQTMETPVFAQKVVANALRPEVPLFLRAWMGRRDWFWCGGMSTLVWLGTILGEWILDAGAYRMFGLQKLKIYLDTMRKHKEAQAQKDAAKED</sequence>
<keyword evidence="6" id="KW-1185">Reference proteome</keyword>
<dbReference type="Gene3D" id="3.40.50.720">
    <property type="entry name" value="NAD(P)-binding Rossmann-like Domain"/>
    <property type="match status" value="1"/>
</dbReference>
<gene>
    <name evidence="5" type="primary">AYR1_2</name>
    <name evidence="5" type="ORF">SCUCBS95973_006049</name>
</gene>
<protein>
    <submittedName>
        <fullName evidence="5">NADPH-dependent 1-acyl dihydroxyacetone phosphate reductase</fullName>
        <ecNumber evidence="5">1.1.1.101</ecNumber>
    </submittedName>
</protein>